<dbReference type="Gramene" id="TraesJUL1D03G00516410.1">
    <property type="protein sequence ID" value="TraesJUL1D03G00516410.1.CDS1"/>
    <property type="gene ID" value="TraesJUL1D03G00516410"/>
</dbReference>
<protein>
    <recommendedName>
        <fullName evidence="4">DUF538 domain-containing protein</fullName>
    </recommendedName>
</protein>
<dbReference type="Gramene" id="TraesWEE_scaffold_079159_01G000100.1">
    <property type="protein sequence ID" value="TraesWEE_scaffold_079159_01G000100.1"/>
    <property type="gene ID" value="TraesWEE_scaffold_079159_01G000100"/>
</dbReference>
<dbReference type="RefSeq" id="XP_044443797.1">
    <property type="nucleotide sequence ID" value="XM_044587862.1"/>
</dbReference>
<dbReference type="SMR" id="A0A3B5ZXT1"/>
<dbReference type="InterPro" id="IPR007493">
    <property type="entry name" value="DUF538"/>
</dbReference>
<sequence>MATTRLRLLLLIFTLLAGTAVFSVSAARDATDETVVAGPVSDVPDETVVAGPVGAEPSAYEMLEKFGFPKGILPVGVTDYTLRRSDGAFQVFMDKDCEFEVDGGYKLTYKQTISGRVAGGSLWDLRGVSVKIFFVNWGIDQVLMADADHLMFYVGPLSQAFTSDNFEESPQCRCGVADVGESAGVGVAAM</sequence>
<feature type="chain" id="PRO_5043170689" description="DUF538 domain-containing protein" evidence="1">
    <location>
        <begin position="27"/>
        <end position="190"/>
    </location>
</feature>
<dbReference type="PaxDb" id="4565-Traes_1DL_EB9B9D05E.1"/>
<dbReference type="Gramene" id="TraesCLE_scaffold_049441_01G000200.1">
    <property type="protein sequence ID" value="TraesCLE_scaffold_049441_01G000200.1"/>
    <property type="gene ID" value="TraesCLE_scaffold_049441_01G000200"/>
</dbReference>
<organism evidence="2">
    <name type="scientific">Triticum aestivum</name>
    <name type="common">Wheat</name>
    <dbReference type="NCBI Taxonomy" id="4565"/>
    <lineage>
        <taxon>Eukaryota</taxon>
        <taxon>Viridiplantae</taxon>
        <taxon>Streptophyta</taxon>
        <taxon>Embryophyta</taxon>
        <taxon>Tracheophyta</taxon>
        <taxon>Spermatophyta</taxon>
        <taxon>Magnoliopsida</taxon>
        <taxon>Liliopsida</taxon>
        <taxon>Poales</taxon>
        <taxon>Poaceae</taxon>
        <taxon>BOP clade</taxon>
        <taxon>Pooideae</taxon>
        <taxon>Triticodae</taxon>
        <taxon>Triticeae</taxon>
        <taxon>Triticinae</taxon>
        <taxon>Triticum</taxon>
    </lineage>
</organism>
<dbReference type="Gramene" id="TraesSTA1D03G00512310.1">
    <property type="protein sequence ID" value="TraesSTA1D03G00512310.1.CDS1"/>
    <property type="gene ID" value="TraesSTA1D03G00512310"/>
</dbReference>
<dbReference type="Gene3D" id="2.30.240.10">
    <property type="entry name" value="At5g01610-like"/>
    <property type="match status" value="1"/>
</dbReference>
<dbReference type="OrthoDB" id="1897482at2759"/>
<dbReference type="Gramene" id="TraesCS1D03G0635100.1">
    <property type="protein sequence ID" value="TraesCS1D03G0635100.1.CDS1"/>
    <property type="gene ID" value="TraesCS1D03G0635100"/>
</dbReference>
<dbReference type="Gramene" id="TraesNOR1D03G00521600.1">
    <property type="protein sequence ID" value="TraesNOR1D03G00521600.1.CDS1"/>
    <property type="gene ID" value="TraesNOR1D03G00521600"/>
</dbReference>
<evidence type="ECO:0000313" key="3">
    <source>
        <dbReference type="Proteomes" id="UP000019116"/>
    </source>
</evidence>
<gene>
    <name evidence="2" type="primary">LOC123170008</name>
</gene>
<feature type="signal peptide" evidence="1">
    <location>
        <begin position="1"/>
        <end position="26"/>
    </location>
</feature>
<dbReference type="Gramene" id="TraesPARA_EIv1.0_0289350.1">
    <property type="protein sequence ID" value="TraesPARA_EIv1.0_0289350.1.CDS1"/>
    <property type="gene ID" value="TraesPARA_EIv1.0_0289350"/>
</dbReference>
<dbReference type="Gramene" id="TraesMAC1D03G00512680.1">
    <property type="protein sequence ID" value="TraesMAC1D03G00512680.1.CDS1"/>
    <property type="gene ID" value="TraesMAC1D03G00512680"/>
</dbReference>
<dbReference type="Gramene" id="TraesARI1D03G00519320.1">
    <property type="protein sequence ID" value="TraesARI1D03G00519320.1.CDS1"/>
    <property type="gene ID" value="TraesARI1D03G00519320"/>
</dbReference>
<keyword evidence="3" id="KW-1185">Reference proteome</keyword>
<dbReference type="Gramene" id="TraesROB_scaffold_063095_01G000200.1">
    <property type="protein sequence ID" value="TraesROB_scaffold_063095_01G000200.1"/>
    <property type="gene ID" value="TraesROB_scaffold_063095_01G000200"/>
</dbReference>
<dbReference type="OMA" id="MLEDCEC"/>
<name>A0A3B5ZXT1_WHEAT</name>
<dbReference type="Gramene" id="TraesJAG1D03G00513140.1">
    <property type="protein sequence ID" value="TraesJAG1D03G00513140.1.CDS1"/>
    <property type="gene ID" value="TraesJAG1D03G00513140"/>
</dbReference>
<evidence type="ECO:0000313" key="2">
    <source>
        <dbReference type="EnsemblPlants" id="TraesCS1D02G263500.1.cds1"/>
    </source>
</evidence>
<keyword evidence="1" id="KW-0732">Signal</keyword>
<dbReference type="InterPro" id="IPR036758">
    <property type="entry name" value="At5g01610-like"/>
</dbReference>
<dbReference type="Pfam" id="PF04398">
    <property type="entry name" value="DUF538"/>
    <property type="match status" value="1"/>
</dbReference>
<dbReference type="SUPFAM" id="SSF141562">
    <property type="entry name" value="At5g01610-like"/>
    <property type="match status" value="1"/>
</dbReference>
<proteinExistence type="predicted"/>
<reference evidence="2" key="2">
    <citation type="submission" date="2018-10" db="UniProtKB">
        <authorList>
            <consortium name="EnsemblPlants"/>
        </authorList>
    </citation>
    <scope>IDENTIFICATION</scope>
</reference>
<accession>A0A3B5ZXT1</accession>
<dbReference type="Proteomes" id="UP000019116">
    <property type="component" value="Chromosome 1D"/>
</dbReference>
<evidence type="ECO:0000256" key="1">
    <source>
        <dbReference type="SAM" id="SignalP"/>
    </source>
</evidence>
<dbReference type="Gramene" id="TraesLDM1D03G00516100.1">
    <property type="protein sequence ID" value="TraesLDM1D03G00516100.1.CDS1"/>
    <property type="gene ID" value="TraesLDM1D03G00516100"/>
</dbReference>
<dbReference type="Gramene" id="TraesCS1D02G263500.1">
    <property type="protein sequence ID" value="TraesCS1D02G263500.1.cds1"/>
    <property type="gene ID" value="TraesCS1D02G263500"/>
</dbReference>
<dbReference type="AlphaFoldDB" id="A0A3B5ZXT1"/>
<dbReference type="PANTHER" id="PTHR31676">
    <property type="entry name" value="T31J12.3 PROTEIN-RELATED"/>
    <property type="match status" value="1"/>
</dbReference>
<dbReference type="PANTHER" id="PTHR31676:SF30">
    <property type="entry name" value="OS05G0421100 PROTEIN"/>
    <property type="match status" value="1"/>
</dbReference>
<dbReference type="Gramene" id="TraesLAC1D03G00516790.1">
    <property type="protein sequence ID" value="TraesLAC1D03G00516790.1.CDS1"/>
    <property type="gene ID" value="TraesLAC1D03G00516790"/>
</dbReference>
<evidence type="ECO:0008006" key="4">
    <source>
        <dbReference type="Google" id="ProtNLM"/>
    </source>
</evidence>
<reference evidence="2" key="1">
    <citation type="submission" date="2018-08" db="EMBL/GenBank/DDBJ databases">
        <authorList>
            <person name="Rossello M."/>
        </authorList>
    </citation>
    <scope>NUCLEOTIDE SEQUENCE [LARGE SCALE GENOMIC DNA]</scope>
    <source>
        <strain evidence="2">cv. Chinese Spring</strain>
    </source>
</reference>
<dbReference type="GeneID" id="123170008"/>
<dbReference type="EnsemblPlants" id="TraesCS1D02G263500.1">
    <property type="protein sequence ID" value="TraesCS1D02G263500.1.cds1"/>
    <property type="gene ID" value="TraesCS1D02G263500"/>
</dbReference>
<dbReference type="Gramene" id="TraesSYM1D03G00520590.1">
    <property type="protein sequence ID" value="TraesSYM1D03G00520590.1.CDS1"/>
    <property type="gene ID" value="TraesSYM1D03G00520590"/>
</dbReference>